<feature type="non-terminal residue" evidence="3">
    <location>
        <position position="1"/>
    </location>
</feature>
<name>A0A2M8G1I9_9BACT</name>
<comment type="caution">
    <text evidence="3">The sequence shown here is derived from an EMBL/GenBank/DDBJ whole genome shotgun (WGS) entry which is preliminary data.</text>
</comment>
<evidence type="ECO:0000259" key="2">
    <source>
        <dbReference type="Pfam" id="PF02463"/>
    </source>
</evidence>
<dbReference type="Gene3D" id="3.40.50.300">
    <property type="entry name" value="P-loop containing nucleotide triphosphate hydrolases"/>
    <property type="match status" value="2"/>
</dbReference>
<feature type="coiled-coil region" evidence="1">
    <location>
        <begin position="225"/>
        <end position="259"/>
    </location>
</feature>
<gene>
    <name evidence="3" type="ORF">CO020_00195</name>
</gene>
<feature type="coiled-coil region" evidence="1">
    <location>
        <begin position="481"/>
        <end position="518"/>
    </location>
</feature>
<organism evidence="3 4">
    <name type="scientific">Candidatus Colwellbacteria bacterium CG_4_9_14_0_2_um_filter_50_12</name>
    <dbReference type="NCBI Taxonomy" id="1974538"/>
    <lineage>
        <taxon>Bacteria</taxon>
        <taxon>Candidatus Colwelliibacteriota</taxon>
    </lineage>
</organism>
<feature type="domain" description="RecF/RecN/SMC N-terminal" evidence="2">
    <location>
        <begin position="2"/>
        <end position="674"/>
    </location>
</feature>
<evidence type="ECO:0000313" key="3">
    <source>
        <dbReference type="EMBL" id="PJC65517.1"/>
    </source>
</evidence>
<proteinExistence type="predicted"/>
<keyword evidence="1" id="KW-0175">Coiled coil</keyword>
<reference evidence="4" key="1">
    <citation type="submission" date="2017-09" db="EMBL/GenBank/DDBJ databases">
        <title>Depth-based differentiation of microbial function through sediment-hosted aquifers and enrichment of novel symbionts in the deep terrestrial subsurface.</title>
        <authorList>
            <person name="Probst A.J."/>
            <person name="Ladd B."/>
            <person name="Jarett J.K."/>
            <person name="Geller-Mcgrath D.E."/>
            <person name="Sieber C.M.K."/>
            <person name="Emerson J.B."/>
            <person name="Anantharaman K."/>
            <person name="Thomas B.C."/>
            <person name="Malmstrom R."/>
            <person name="Stieglmeier M."/>
            <person name="Klingl A."/>
            <person name="Woyke T."/>
            <person name="Ryan C.M."/>
            <person name="Banfield J.F."/>
        </authorList>
    </citation>
    <scope>NUCLEOTIDE SEQUENCE [LARGE SCALE GENOMIC DNA]</scope>
</reference>
<evidence type="ECO:0000256" key="1">
    <source>
        <dbReference type="SAM" id="Coils"/>
    </source>
</evidence>
<accession>A0A2M8G1I9</accession>
<dbReference type="PANTHER" id="PTHR43977">
    <property type="entry name" value="STRUCTURAL MAINTENANCE OF CHROMOSOMES PROTEIN 3"/>
    <property type="match status" value="1"/>
</dbReference>
<evidence type="ECO:0000313" key="4">
    <source>
        <dbReference type="Proteomes" id="UP000229674"/>
    </source>
</evidence>
<dbReference type="SUPFAM" id="SSF52540">
    <property type="entry name" value="P-loop containing nucleoside triphosphate hydrolases"/>
    <property type="match status" value="1"/>
</dbReference>
<dbReference type="AlphaFoldDB" id="A0A2M8G1I9"/>
<dbReference type="Proteomes" id="UP000229674">
    <property type="component" value="Unassembled WGS sequence"/>
</dbReference>
<dbReference type="InterPro" id="IPR003395">
    <property type="entry name" value="RecF/RecN/SMC_N"/>
</dbReference>
<sequence length="682" mass="76269">SGIAAVVGPNGSGKSNITDAIRWLLGEREARNLRGGKVEDLIFAGTEKRPRLGLAQATLYFDNSSGFFPVEFKEVSISRRIGRDGKSEVLLNKSEVRLKDIIDFFAKSRMGHSGFTIVGQGDSDLFIRATPLERREMIEEILGLKEYQLKKAEAKRRLTNASINLDKTSALLEELKPHLRLLKRQVSRYAEREELARELKELEGNFYGAKIKTLEDESAAVDPKIEALTKETNDRELAVKDAEEKLEAVKKSEPEANAEIQKIQSHKKIFLEKRAVFQKELGRIEAKLEIAATPNEIQSAELKRTLEEVKKLAAELFEERSAEALRNGIRRIVALIDKAFGENKLPDSAGINKEREKLLSDLKALDRESDELSRRESGLTKSLQEFNEDFRKAFVVLESERGKLSKLQSDKQRLLFEKERVDLQFGDLERQLSDIGRTLKDFSGWVGAAPENTDAATRRMFRLRSELAGIGEVDEALVKEAKETEERYNFLAQQSSDLEKAVADLRALTKELENKIHHDFLSAMKQINGEFTKLVRLMFGGGKASLYVQELVNNGNGAVAVESAALENEEIQPGVEVEITLPRKRIKGLEVLSGGERSLVSIAALFALISVSPPPFLVLDEVDAALDDRNAKRFGELLADFAKKTQFIIVTHNRATMEAADVLYGVTMSGDGTSKIVSLKLE</sequence>
<dbReference type="InterPro" id="IPR027417">
    <property type="entry name" value="P-loop_NTPase"/>
</dbReference>
<feature type="coiled-coil region" evidence="1">
    <location>
        <begin position="348"/>
        <end position="375"/>
    </location>
</feature>
<dbReference type="EMBL" id="PFQX01000010">
    <property type="protein sequence ID" value="PJC65517.1"/>
    <property type="molecule type" value="Genomic_DNA"/>
</dbReference>
<protein>
    <recommendedName>
        <fullName evidence="2">RecF/RecN/SMC N-terminal domain-containing protein</fullName>
    </recommendedName>
</protein>
<dbReference type="Pfam" id="PF02463">
    <property type="entry name" value="SMC_N"/>
    <property type="match status" value="1"/>
</dbReference>